<evidence type="ECO:0000256" key="1">
    <source>
        <dbReference type="SAM" id="Coils"/>
    </source>
</evidence>
<accession>A0A4R6UGB2</accession>
<protein>
    <recommendedName>
        <fullName evidence="5">AraC family transcriptional regulator</fullName>
    </recommendedName>
</protein>
<dbReference type="EMBL" id="SNYM01000017">
    <property type="protein sequence ID" value="TDQ45818.1"/>
    <property type="molecule type" value="Genomic_DNA"/>
</dbReference>
<feature type="signal peptide" evidence="2">
    <location>
        <begin position="1"/>
        <end position="33"/>
    </location>
</feature>
<evidence type="ECO:0008006" key="5">
    <source>
        <dbReference type="Google" id="ProtNLM"/>
    </source>
</evidence>
<comment type="caution">
    <text evidence="3">The sequence shown here is derived from an EMBL/GenBank/DDBJ whole genome shotgun (WGS) entry which is preliminary data.</text>
</comment>
<keyword evidence="4" id="KW-1185">Reference proteome</keyword>
<feature type="coiled-coil region" evidence="1">
    <location>
        <begin position="37"/>
        <end position="64"/>
    </location>
</feature>
<feature type="chain" id="PRO_5020975642" description="AraC family transcriptional regulator" evidence="2">
    <location>
        <begin position="34"/>
        <end position="183"/>
    </location>
</feature>
<name>A0A4R6UGB2_9GAMM</name>
<organism evidence="3 4">
    <name type="scientific">Permianibacter aggregans</name>
    <dbReference type="NCBI Taxonomy" id="1510150"/>
    <lineage>
        <taxon>Bacteria</taxon>
        <taxon>Pseudomonadati</taxon>
        <taxon>Pseudomonadota</taxon>
        <taxon>Gammaproteobacteria</taxon>
        <taxon>Pseudomonadales</taxon>
        <taxon>Pseudomonadaceae</taxon>
        <taxon>Permianibacter</taxon>
    </lineage>
</organism>
<keyword evidence="2" id="KW-0732">Signal</keyword>
<evidence type="ECO:0000313" key="4">
    <source>
        <dbReference type="Proteomes" id="UP000295375"/>
    </source>
</evidence>
<reference evidence="3 4" key="1">
    <citation type="submission" date="2019-03" db="EMBL/GenBank/DDBJ databases">
        <title>Genomic Encyclopedia of Type Strains, Phase IV (KMG-IV): sequencing the most valuable type-strain genomes for metagenomic binning, comparative biology and taxonomic classification.</title>
        <authorList>
            <person name="Goeker M."/>
        </authorList>
    </citation>
    <scope>NUCLEOTIDE SEQUENCE [LARGE SCALE GENOMIC DNA]</scope>
    <source>
        <strain evidence="3 4">DSM 103792</strain>
    </source>
</reference>
<dbReference type="Proteomes" id="UP000295375">
    <property type="component" value="Unassembled WGS sequence"/>
</dbReference>
<proteinExistence type="predicted"/>
<sequence length="183" mass="20416">MAAVQATPGGGRFRVLKKFGLALCLLLALPLAAQDANVTATDDLEALKKEVLELNRDLFILEEDLLFPASTQVAVFVSVDTGKFFRPDAVKLSIDGKELTHYLYTERDVDALRRGGVQRLHVGNITAGEHEMVVMFTGYGPENREFTRATSLQFVKETGAKFLEIRVVDDASKQQARFEVRQW</sequence>
<evidence type="ECO:0000313" key="3">
    <source>
        <dbReference type="EMBL" id="TDQ45818.1"/>
    </source>
</evidence>
<dbReference type="AlphaFoldDB" id="A0A4R6UGB2"/>
<dbReference type="RefSeq" id="WP_162848202.1">
    <property type="nucleotide sequence ID" value="NZ_CP037953.1"/>
</dbReference>
<gene>
    <name evidence="3" type="ORF">EV696_11751</name>
</gene>
<evidence type="ECO:0000256" key="2">
    <source>
        <dbReference type="SAM" id="SignalP"/>
    </source>
</evidence>
<keyword evidence="1" id="KW-0175">Coiled coil</keyword>